<keyword evidence="2" id="KW-1185">Reference proteome</keyword>
<evidence type="ECO:0000313" key="2">
    <source>
        <dbReference type="Proteomes" id="UP000821865"/>
    </source>
</evidence>
<protein>
    <submittedName>
        <fullName evidence="1">Uncharacterized protein</fullName>
    </submittedName>
</protein>
<dbReference type="Proteomes" id="UP000821865">
    <property type="component" value="Chromosome 4"/>
</dbReference>
<name>A0ACB8CVG5_DERSI</name>
<reference evidence="1" key="1">
    <citation type="submission" date="2020-05" db="EMBL/GenBank/DDBJ databases">
        <title>Large-scale comparative analyses of tick genomes elucidate their genetic diversity and vector capacities.</title>
        <authorList>
            <person name="Jia N."/>
            <person name="Wang J."/>
            <person name="Shi W."/>
            <person name="Du L."/>
            <person name="Sun Y."/>
            <person name="Zhan W."/>
            <person name="Jiang J."/>
            <person name="Wang Q."/>
            <person name="Zhang B."/>
            <person name="Ji P."/>
            <person name="Sakyi L.B."/>
            <person name="Cui X."/>
            <person name="Yuan T."/>
            <person name="Jiang B."/>
            <person name="Yang W."/>
            <person name="Lam T.T.-Y."/>
            <person name="Chang Q."/>
            <person name="Ding S."/>
            <person name="Wang X."/>
            <person name="Zhu J."/>
            <person name="Ruan X."/>
            <person name="Zhao L."/>
            <person name="Wei J."/>
            <person name="Que T."/>
            <person name="Du C."/>
            <person name="Cheng J."/>
            <person name="Dai P."/>
            <person name="Han X."/>
            <person name="Huang E."/>
            <person name="Gao Y."/>
            <person name="Liu J."/>
            <person name="Shao H."/>
            <person name="Ye R."/>
            <person name="Li L."/>
            <person name="Wei W."/>
            <person name="Wang X."/>
            <person name="Wang C."/>
            <person name="Yang T."/>
            <person name="Huo Q."/>
            <person name="Li W."/>
            <person name="Guo W."/>
            <person name="Chen H."/>
            <person name="Zhou L."/>
            <person name="Ni X."/>
            <person name="Tian J."/>
            <person name="Zhou Y."/>
            <person name="Sheng Y."/>
            <person name="Liu T."/>
            <person name="Pan Y."/>
            <person name="Xia L."/>
            <person name="Li J."/>
            <person name="Zhao F."/>
            <person name="Cao W."/>
        </authorList>
    </citation>
    <scope>NUCLEOTIDE SEQUENCE</scope>
    <source>
        <strain evidence="1">Dsil-2018</strain>
    </source>
</reference>
<accession>A0ACB8CVG5</accession>
<gene>
    <name evidence="1" type="ORF">HPB49_005086</name>
</gene>
<comment type="caution">
    <text evidence="1">The sequence shown here is derived from an EMBL/GenBank/DDBJ whole genome shotgun (WGS) entry which is preliminary data.</text>
</comment>
<proteinExistence type="predicted"/>
<organism evidence="1 2">
    <name type="scientific">Dermacentor silvarum</name>
    <name type="common">Tick</name>
    <dbReference type="NCBI Taxonomy" id="543639"/>
    <lineage>
        <taxon>Eukaryota</taxon>
        <taxon>Metazoa</taxon>
        <taxon>Ecdysozoa</taxon>
        <taxon>Arthropoda</taxon>
        <taxon>Chelicerata</taxon>
        <taxon>Arachnida</taxon>
        <taxon>Acari</taxon>
        <taxon>Parasitiformes</taxon>
        <taxon>Ixodida</taxon>
        <taxon>Ixodoidea</taxon>
        <taxon>Ixodidae</taxon>
        <taxon>Rhipicephalinae</taxon>
        <taxon>Dermacentor</taxon>
    </lineage>
</organism>
<evidence type="ECO:0000313" key="1">
    <source>
        <dbReference type="EMBL" id="KAH7953141.1"/>
    </source>
</evidence>
<sequence length="80" mass="8842">MIEVVSSEGAQESCQVRCLETLRLLSRDRCHLEEVFTADVLASLARAAQLTGRPSEELGQVEHLRAPGLEIAYGRHLVLL</sequence>
<dbReference type="EMBL" id="CM023473">
    <property type="protein sequence ID" value="KAH7953141.1"/>
    <property type="molecule type" value="Genomic_DNA"/>
</dbReference>